<feature type="region of interest" description="Disordered" evidence="1">
    <location>
        <begin position="21"/>
        <end position="41"/>
    </location>
</feature>
<dbReference type="SUPFAM" id="SSF53474">
    <property type="entry name" value="alpha/beta-Hydrolases"/>
    <property type="match status" value="1"/>
</dbReference>
<proteinExistence type="predicted"/>
<dbReference type="AlphaFoldDB" id="A0A9D4SFD2"/>
<reference evidence="2" key="1">
    <citation type="submission" date="2020-06" db="EMBL/GenBank/DDBJ databases">
        <authorList>
            <person name="Ji K."/>
            <person name="Li J."/>
        </authorList>
    </citation>
    <scope>NUCLEOTIDE SEQUENCE</scope>
    <source>
        <strain evidence="2">JKM2019</strain>
        <tissue evidence="2">Whole body</tissue>
    </source>
</reference>
<reference evidence="2" key="2">
    <citation type="journal article" date="2021" name="World Allergy Organ. J.">
        <title>Chromosome-level assembly of Dermatophagoides farinae genome and transcriptome reveals two novel allergens Der f 37 and Der f 39.</title>
        <authorList>
            <person name="Chen J."/>
            <person name="Cai Z."/>
            <person name="Fan D."/>
            <person name="Hu J."/>
            <person name="Hou Y."/>
            <person name="He Y."/>
            <person name="Zhang Z."/>
            <person name="Zhao Z."/>
            <person name="Gao P."/>
            <person name="Hu W."/>
            <person name="Sun J."/>
            <person name="Li J."/>
            <person name="Ji K."/>
        </authorList>
    </citation>
    <scope>NUCLEOTIDE SEQUENCE</scope>
    <source>
        <strain evidence="2">JKM2019</strain>
    </source>
</reference>
<protein>
    <submittedName>
        <fullName evidence="2">Duf1057 domain containing protein</fullName>
    </submittedName>
</protein>
<dbReference type="PANTHER" id="PTHR47533">
    <property type="entry name" value="PROTEIN CBG21859"/>
    <property type="match status" value="1"/>
</dbReference>
<dbReference type="EMBL" id="SDOV01000007">
    <property type="protein sequence ID" value="KAH7638965.1"/>
    <property type="molecule type" value="Genomic_DNA"/>
</dbReference>
<dbReference type="Pfam" id="PF06342">
    <property type="entry name" value="DUF1057"/>
    <property type="match status" value="1"/>
</dbReference>
<sequence length="356" mass="41732">MIVKSNPDSIIGFESSYQQKQRQPQLELEHNEPQHQQQQQQYPYPVKYVTINTCSSLYRQWSKTKKSLYKRAIDGLDLLVEYADTIDQCHTDDDDDVNMITILALHGAPGSHEDFEPFIQYFGSKKIRFIAPNYPDINITIQTKVFRHSAEEKFEYIKDFLRAINVNSIDLILSHSSSIYPTVRLLCDQTDVQIKAVAFFNPVGHRRIQAMRPAWFTEGSVKIYQNKFGRTVYQIFGKGFIKATGTVTVRPDSMNNVMLSAQTMRYSNYKQLEKYLRKLKENQIPTLWVCGDNDRLVEKEIFYEMIEIMDGNDEYNWQKYDCNGKMLTQYQSDSNIKILFFEQGGHYTFHKFSNED</sequence>
<comment type="caution">
    <text evidence="2">The sequence shown here is derived from an EMBL/GenBank/DDBJ whole genome shotgun (WGS) entry which is preliminary data.</text>
</comment>
<dbReference type="Gene3D" id="3.40.50.1820">
    <property type="entry name" value="alpha/beta hydrolase"/>
    <property type="match status" value="1"/>
</dbReference>
<gene>
    <name evidence="2" type="ORF">HUG17_2998</name>
</gene>
<organism evidence="2">
    <name type="scientific">Dermatophagoides farinae</name>
    <name type="common">American house dust mite</name>
    <dbReference type="NCBI Taxonomy" id="6954"/>
    <lineage>
        <taxon>Eukaryota</taxon>
        <taxon>Metazoa</taxon>
        <taxon>Ecdysozoa</taxon>
        <taxon>Arthropoda</taxon>
        <taxon>Chelicerata</taxon>
        <taxon>Arachnida</taxon>
        <taxon>Acari</taxon>
        <taxon>Acariformes</taxon>
        <taxon>Sarcoptiformes</taxon>
        <taxon>Astigmata</taxon>
        <taxon>Psoroptidia</taxon>
        <taxon>Analgoidea</taxon>
        <taxon>Pyroglyphidae</taxon>
        <taxon>Dermatophagoidinae</taxon>
        <taxon>Dermatophagoides</taxon>
    </lineage>
</organism>
<dbReference type="InterPro" id="IPR010463">
    <property type="entry name" value="DUF1057"/>
</dbReference>
<dbReference type="InterPro" id="IPR029058">
    <property type="entry name" value="AB_hydrolase_fold"/>
</dbReference>
<evidence type="ECO:0000256" key="1">
    <source>
        <dbReference type="SAM" id="MobiDB-lite"/>
    </source>
</evidence>
<dbReference type="Proteomes" id="UP000828236">
    <property type="component" value="Unassembled WGS sequence"/>
</dbReference>
<name>A0A9D4SFD2_DERFA</name>
<evidence type="ECO:0000313" key="2">
    <source>
        <dbReference type="EMBL" id="KAH7638965.1"/>
    </source>
</evidence>
<dbReference type="PANTHER" id="PTHR47533:SF4">
    <property type="entry name" value="AB HYDROLASE-1 DOMAIN-CONTAINING PROTEIN"/>
    <property type="match status" value="1"/>
</dbReference>
<accession>A0A9D4SFD2</accession>